<dbReference type="Proteomes" id="UP000027153">
    <property type="component" value="Unassembled WGS sequence"/>
</dbReference>
<comment type="caution">
    <text evidence="2">The sequence shown here is derived from an EMBL/GenBank/DDBJ whole genome shotgun (WGS) entry which is preliminary data.</text>
</comment>
<name>A0A062V9D4_9EURY</name>
<evidence type="ECO:0000313" key="2">
    <source>
        <dbReference type="EMBL" id="KCZ71935.1"/>
    </source>
</evidence>
<dbReference type="Gene3D" id="3.30.160.250">
    <property type="match status" value="1"/>
</dbReference>
<dbReference type="InterPro" id="IPR031807">
    <property type="entry name" value="HicB-like"/>
</dbReference>
<dbReference type="AlphaFoldDB" id="A0A062V9D4"/>
<dbReference type="InterPro" id="IPR051404">
    <property type="entry name" value="TA_system_antitoxin"/>
</dbReference>
<protein>
    <recommendedName>
        <fullName evidence="1">HicB-like antitoxin of toxin-antitoxin system domain-containing protein</fullName>
    </recommendedName>
</protein>
<dbReference type="EMBL" id="JMIY01000004">
    <property type="protein sequence ID" value="KCZ71935.1"/>
    <property type="molecule type" value="Genomic_DNA"/>
</dbReference>
<dbReference type="SUPFAM" id="SSF143100">
    <property type="entry name" value="TTHA1013/TTHA0281-like"/>
    <property type="match status" value="1"/>
</dbReference>
<dbReference type="InterPro" id="IPR035069">
    <property type="entry name" value="TTHA1013/TTHA0281-like"/>
</dbReference>
<proteinExistence type="predicted"/>
<accession>A0A062V9D4</accession>
<organism evidence="2 3">
    <name type="scientific">Candidatus Methanoperedens nitratireducens</name>
    <dbReference type="NCBI Taxonomy" id="1392998"/>
    <lineage>
        <taxon>Archaea</taxon>
        <taxon>Methanobacteriati</taxon>
        <taxon>Methanobacteriota</taxon>
        <taxon>Stenosarchaea group</taxon>
        <taxon>Methanomicrobia</taxon>
        <taxon>Methanosarcinales</taxon>
        <taxon>ANME-2 cluster</taxon>
        <taxon>Candidatus Methanoperedentaceae</taxon>
        <taxon>Candidatus Methanoperedens</taxon>
    </lineage>
</organism>
<feature type="domain" description="HicB-like antitoxin of toxin-antitoxin system" evidence="1">
    <location>
        <begin position="15"/>
        <end position="61"/>
    </location>
</feature>
<evidence type="ECO:0000259" key="1">
    <source>
        <dbReference type="Pfam" id="PF15919"/>
    </source>
</evidence>
<keyword evidence="3" id="KW-1185">Reference proteome</keyword>
<sequence length="78" mass="8623">MSQTTFDFKVKIMKFKVVLEPAEEGGYVVYVPSLPGCISEGNTREEALMNIKEAIELYLEPTEKLVIGKSAEIAEVAV</sequence>
<reference evidence="2 3" key="1">
    <citation type="journal article" date="2013" name="Nature">
        <title>Anaerobic oxidation of methane coupled to nitrate reduction in a novel archaeal lineage.</title>
        <authorList>
            <person name="Haroon M.F."/>
            <person name="Hu S."/>
            <person name="Shi Y."/>
            <person name="Imelfort M."/>
            <person name="Keller J."/>
            <person name="Hugenholtz P."/>
            <person name="Yuan Z."/>
            <person name="Tyson G.W."/>
        </authorList>
    </citation>
    <scope>NUCLEOTIDE SEQUENCE [LARGE SCALE GENOMIC DNA]</scope>
    <source>
        <strain evidence="2 3">ANME-2d</strain>
    </source>
</reference>
<evidence type="ECO:0000313" key="3">
    <source>
        <dbReference type="Proteomes" id="UP000027153"/>
    </source>
</evidence>
<dbReference type="PANTHER" id="PTHR34504:SF2">
    <property type="entry name" value="UPF0150 PROTEIN SSL0259"/>
    <property type="match status" value="1"/>
</dbReference>
<dbReference type="Pfam" id="PF15919">
    <property type="entry name" value="HicB_lk_antitox"/>
    <property type="match status" value="1"/>
</dbReference>
<dbReference type="PANTHER" id="PTHR34504">
    <property type="entry name" value="ANTITOXIN HICB"/>
    <property type="match status" value="1"/>
</dbReference>
<gene>
    <name evidence="2" type="ORF">ANME2D_01991</name>
</gene>